<dbReference type="InterPro" id="IPR058778">
    <property type="entry name" value="HTH_FAR1-11-like"/>
</dbReference>
<sequence>MDLWYVDKYIDSHNHELARPNETAFLRSHRKMTEWQKNEIIGLQKAGLRKHQIMDVMVQESNGDHAEVGYVPRDLYNFSYLNKCAKIIDGDANAVLQNMRQRQLEDCEFFFDYQTNSEGRLVNLFWCDGQSRLDYQAFGDLLIFDSTYRTNKYSMPFVPFVGLNHHRSTTVFACAVVSHETTESFKWLLRTLLVAMYQKEPKSVITDGDHAMRRAIQQVLPNSIHRLCTWHVERNMTRFIHHCMIPDFRELIYKATMPSQFVRRWKDFVEAHKIGEGKKSYKWLSRMYKIRKLWAASYVKNKYFLGAQSNQRSESLNSQLHTHLNRKMTLADMEEHFFRCVKRIRRNEYELDCVASQSLPVLITEHKPLEMDAAKCFTPANFQLVQKEIERSSNYEIVEILENENCIKYIVSAREYTSVRFVECDDEETLANIKCNCLKFEREGIPCCHVMLVLIKHDALIPRSCVLTRWTQNAKSSILSDEKKNESSQQERFAELVNLSKPVFYEASGSTEDFLRWKKTLTDEQKKRRQNDDFHGNKGEVNQGLLNGASPLINVKILCEW</sequence>
<dbReference type="EnsemblPlants" id="TuG1812G0200006369.01.T01">
    <property type="protein sequence ID" value="TuG1812G0200006369.01.T01.cds269496"/>
    <property type="gene ID" value="TuG1812G0200006369.01"/>
</dbReference>
<dbReference type="Pfam" id="PF26175">
    <property type="entry name" value="HTH_FAR1"/>
    <property type="match status" value="1"/>
</dbReference>
<keyword evidence="2 4" id="KW-0863">Zinc-finger</keyword>
<evidence type="ECO:0000256" key="4">
    <source>
        <dbReference type="PROSITE-ProRule" id="PRU00325"/>
    </source>
</evidence>
<dbReference type="Proteomes" id="UP000015106">
    <property type="component" value="Chromosome 2"/>
</dbReference>
<dbReference type="PANTHER" id="PTHR47718">
    <property type="entry name" value="OS01G0519700 PROTEIN"/>
    <property type="match status" value="1"/>
</dbReference>
<proteinExistence type="predicted"/>
<reference evidence="6" key="3">
    <citation type="submission" date="2022-06" db="UniProtKB">
        <authorList>
            <consortium name="EnsemblPlants"/>
        </authorList>
    </citation>
    <scope>IDENTIFICATION</scope>
</reference>
<dbReference type="InterPro" id="IPR018289">
    <property type="entry name" value="MULE_transposase_dom"/>
</dbReference>
<name>A0A8R7TQK1_TRIUA</name>
<dbReference type="Gramene" id="TuG1812G0200006369.01.T01">
    <property type="protein sequence ID" value="TuG1812G0200006369.01.T01.cds269496"/>
    <property type="gene ID" value="TuG1812G0200006369.01"/>
</dbReference>
<dbReference type="GO" id="GO:0008270">
    <property type="term" value="F:zinc ion binding"/>
    <property type="evidence" value="ECO:0007669"/>
    <property type="project" value="UniProtKB-KW"/>
</dbReference>
<organism evidence="6 7">
    <name type="scientific">Triticum urartu</name>
    <name type="common">Red wild einkorn</name>
    <name type="synonym">Crithodium urartu</name>
    <dbReference type="NCBI Taxonomy" id="4572"/>
    <lineage>
        <taxon>Eukaryota</taxon>
        <taxon>Viridiplantae</taxon>
        <taxon>Streptophyta</taxon>
        <taxon>Embryophyta</taxon>
        <taxon>Tracheophyta</taxon>
        <taxon>Spermatophyta</taxon>
        <taxon>Magnoliopsida</taxon>
        <taxon>Liliopsida</taxon>
        <taxon>Poales</taxon>
        <taxon>Poaceae</taxon>
        <taxon>BOP clade</taxon>
        <taxon>Pooideae</taxon>
        <taxon>Triticodae</taxon>
        <taxon>Triticeae</taxon>
        <taxon>Triticinae</taxon>
        <taxon>Triticum</taxon>
    </lineage>
</organism>
<evidence type="ECO:0000259" key="5">
    <source>
        <dbReference type="PROSITE" id="PS50966"/>
    </source>
</evidence>
<evidence type="ECO:0000256" key="1">
    <source>
        <dbReference type="ARBA" id="ARBA00022723"/>
    </source>
</evidence>
<keyword evidence="1" id="KW-0479">Metal-binding</keyword>
<evidence type="ECO:0000313" key="7">
    <source>
        <dbReference type="Proteomes" id="UP000015106"/>
    </source>
</evidence>
<reference evidence="7" key="1">
    <citation type="journal article" date="2013" name="Nature">
        <title>Draft genome of the wheat A-genome progenitor Triticum urartu.</title>
        <authorList>
            <person name="Ling H.Q."/>
            <person name="Zhao S."/>
            <person name="Liu D."/>
            <person name="Wang J."/>
            <person name="Sun H."/>
            <person name="Zhang C."/>
            <person name="Fan H."/>
            <person name="Li D."/>
            <person name="Dong L."/>
            <person name="Tao Y."/>
            <person name="Gao C."/>
            <person name="Wu H."/>
            <person name="Li Y."/>
            <person name="Cui Y."/>
            <person name="Guo X."/>
            <person name="Zheng S."/>
            <person name="Wang B."/>
            <person name="Yu K."/>
            <person name="Liang Q."/>
            <person name="Yang W."/>
            <person name="Lou X."/>
            <person name="Chen J."/>
            <person name="Feng M."/>
            <person name="Jian J."/>
            <person name="Zhang X."/>
            <person name="Luo G."/>
            <person name="Jiang Y."/>
            <person name="Liu J."/>
            <person name="Wang Z."/>
            <person name="Sha Y."/>
            <person name="Zhang B."/>
            <person name="Wu H."/>
            <person name="Tang D."/>
            <person name="Shen Q."/>
            <person name="Xue P."/>
            <person name="Zou S."/>
            <person name="Wang X."/>
            <person name="Liu X."/>
            <person name="Wang F."/>
            <person name="Yang Y."/>
            <person name="An X."/>
            <person name="Dong Z."/>
            <person name="Zhang K."/>
            <person name="Zhang X."/>
            <person name="Luo M.C."/>
            <person name="Dvorak J."/>
            <person name="Tong Y."/>
            <person name="Wang J."/>
            <person name="Yang H."/>
            <person name="Li Z."/>
            <person name="Wang D."/>
            <person name="Zhang A."/>
            <person name="Wang J."/>
        </authorList>
    </citation>
    <scope>NUCLEOTIDE SEQUENCE</scope>
    <source>
        <strain evidence="7">cv. G1812</strain>
    </source>
</reference>
<dbReference type="Pfam" id="PF04434">
    <property type="entry name" value="SWIM"/>
    <property type="match status" value="1"/>
</dbReference>
<dbReference type="PROSITE" id="PS50966">
    <property type="entry name" value="ZF_SWIM"/>
    <property type="match status" value="1"/>
</dbReference>
<evidence type="ECO:0000256" key="2">
    <source>
        <dbReference type="ARBA" id="ARBA00022771"/>
    </source>
</evidence>
<accession>A0A8R7TQK1</accession>
<dbReference type="SMART" id="SM00575">
    <property type="entry name" value="ZnF_PMZ"/>
    <property type="match status" value="1"/>
</dbReference>
<dbReference type="InterPro" id="IPR006564">
    <property type="entry name" value="Znf_PMZ"/>
</dbReference>
<evidence type="ECO:0000256" key="3">
    <source>
        <dbReference type="ARBA" id="ARBA00022833"/>
    </source>
</evidence>
<reference evidence="6" key="2">
    <citation type="submission" date="2018-03" db="EMBL/GenBank/DDBJ databases">
        <title>The Triticum urartu genome reveals the dynamic nature of wheat genome evolution.</title>
        <authorList>
            <person name="Ling H."/>
            <person name="Ma B."/>
            <person name="Shi X."/>
            <person name="Liu H."/>
            <person name="Dong L."/>
            <person name="Sun H."/>
            <person name="Cao Y."/>
            <person name="Gao Q."/>
            <person name="Zheng S."/>
            <person name="Li Y."/>
            <person name="Yu Y."/>
            <person name="Du H."/>
            <person name="Qi M."/>
            <person name="Li Y."/>
            <person name="Yu H."/>
            <person name="Cui Y."/>
            <person name="Wang N."/>
            <person name="Chen C."/>
            <person name="Wu H."/>
            <person name="Zhao Y."/>
            <person name="Zhang J."/>
            <person name="Li Y."/>
            <person name="Zhou W."/>
            <person name="Zhang B."/>
            <person name="Hu W."/>
            <person name="Eijk M."/>
            <person name="Tang J."/>
            <person name="Witsenboer H."/>
            <person name="Zhao S."/>
            <person name="Li Z."/>
            <person name="Zhang A."/>
            <person name="Wang D."/>
            <person name="Liang C."/>
        </authorList>
    </citation>
    <scope>NUCLEOTIDE SEQUENCE [LARGE SCALE GENOMIC DNA]</scope>
    <source>
        <strain evidence="6">cv. G1812</strain>
    </source>
</reference>
<keyword evidence="3" id="KW-0862">Zinc</keyword>
<keyword evidence="7" id="KW-1185">Reference proteome</keyword>
<evidence type="ECO:0000313" key="6">
    <source>
        <dbReference type="EnsemblPlants" id="TuG1812G0200006369.01.T01.cds269496"/>
    </source>
</evidence>
<feature type="domain" description="SWIM-type" evidence="5">
    <location>
        <begin position="420"/>
        <end position="458"/>
    </location>
</feature>
<protein>
    <recommendedName>
        <fullName evidence="5">SWIM-type domain-containing protein</fullName>
    </recommendedName>
</protein>
<dbReference type="InterPro" id="IPR007527">
    <property type="entry name" value="Znf_SWIM"/>
</dbReference>
<dbReference type="PANTHER" id="PTHR47718:SF13">
    <property type="entry name" value="OS09G0290500 PROTEIN"/>
    <property type="match status" value="1"/>
</dbReference>
<dbReference type="Pfam" id="PF10551">
    <property type="entry name" value="MULE"/>
    <property type="match status" value="1"/>
</dbReference>
<dbReference type="AlphaFoldDB" id="A0A8R7TQK1"/>